<dbReference type="InterPro" id="IPR036396">
    <property type="entry name" value="Cyt_P450_sf"/>
</dbReference>
<feature type="binding site" description="axial binding residue" evidence="8">
    <location>
        <position position="408"/>
    </location>
    <ligand>
        <name>heme</name>
        <dbReference type="ChEBI" id="CHEBI:30413"/>
    </ligand>
    <ligandPart>
        <name>Fe</name>
        <dbReference type="ChEBI" id="CHEBI:18248"/>
    </ligandPart>
</feature>
<evidence type="ECO:0000256" key="4">
    <source>
        <dbReference type="ARBA" id="ARBA00022723"/>
    </source>
</evidence>
<evidence type="ECO:0000256" key="3">
    <source>
        <dbReference type="ARBA" id="ARBA00022617"/>
    </source>
</evidence>
<evidence type="ECO:0000256" key="10">
    <source>
        <dbReference type="SAM" id="Phobius"/>
    </source>
</evidence>
<accession>A0A8T0RFQ7</accession>
<evidence type="ECO:0000256" key="6">
    <source>
        <dbReference type="ARBA" id="ARBA00023004"/>
    </source>
</evidence>
<evidence type="ECO:0000256" key="2">
    <source>
        <dbReference type="ARBA" id="ARBA00010617"/>
    </source>
</evidence>
<keyword evidence="5 9" id="KW-0560">Oxidoreductase</keyword>
<dbReference type="AlphaFoldDB" id="A0A8T0RFQ7"/>
<dbReference type="InterPro" id="IPR017972">
    <property type="entry name" value="Cyt_P450_CS"/>
</dbReference>
<evidence type="ECO:0000256" key="8">
    <source>
        <dbReference type="PIRSR" id="PIRSR602401-1"/>
    </source>
</evidence>
<dbReference type="FunFam" id="1.10.630.10:FF:000126">
    <property type="entry name" value="Predicted protein"/>
    <property type="match status" value="1"/>
</dbReference>
<proteinExistence type="inferred from homology"/>
<organism evidence="11 12">
    <name type="scientific">Panicum virgatum</name>
    <name type="common">Blackwell switchgrass</name>
    <dbReference type="NCBI Taxonomy" id="38727"/>
    <lineage>
        <taxon>Eukaryota</taxon>
        <taxon>Viridiplantae</taxon>
        <taxon>Streptophyta</taxon>
        <taxon>Embryophyta</taxon>
        <taxon>Tracheophyta</taxon>
        <taxon>Spermatophyta</taxon>
        <taxon>Magnoliopsida</taxon>
        <taxon>Liliopsida</taxon>
        <taxon>Poales</taxon>
        <taxon>Poaceae</taxon>
        <taxon>PACMAD clade</taxon>
        <taxon>Panicoideae</taxon>
        <taxon>Panicodae</taxon>
        <taxon>Paniceae</taxon>
        <taxon>Panicinae</taxon>
        <taxon>Panicum</taxon>
        <taxon>Panicum sect. Hiantes</taxon>
    </lineage>
</organism>
<evidence type="ECO:0008006" key="13">
    <source>
        <dbReference type="Google" id="ProtNLM"/>
    </source>
</evidence>
<keyword evidence="10" id="KW-1133">Transmembrane helix</keyword>
<dbReference type="EMBL" id="CM029047">
    <property type="protein sequence ID" value="KAG2583880.1"/>
    <property type="molecule type" value="Genomic_DNA"/>
</dbReference>
<dbReference type="SUPFAM" id="SSF48264">
    <property type="entry name" value="Cytochrome P450"/>
    <property type="match status" value="1"/>
</dbReference>
<keyword evidence="4 8" id="KW-0479">Metal-binding</keyword>
<evidence type="ECO:0000256" key="1">
    <source>
        <dbReference type="ARBA" id="ARBA00001971"/>
    </source>
</evidence>
<dbReference type="PRINTS" id="PR00385">
    <property type="entry name" value="P450"/>
</dbReference>
<evidence type="ECO:0000256" key="5">
    <source>
        <dbReference type="ARBA" id="ARBA00023002"/>
    </source>
</evidence>
<sequence length="472" mass="50927">MSPYVLAAAGVLIIIVFLCVVKNRRSGKSLPPSPPSSLPLIGHLYLRYGGGGGLLLQLGRRRTLVVSTAAAAADLFRNHDLAFASRPRSVAADRLMYGCRNVSFAPYGEDWRRGKKAAVVHLLSPRRVASFAPVRAAEAAAFVARARRAAEAREAVELRELLYSYTNAVVTRAATGAAGATVERLKQLIGSTAPLVAGLQPEDVLPDAPARFVRWATGLDKMLDDRAEAWDRFLSEILAAHQEKGAGSAGEEEDEDFLDDMIAAGTGTSSETLQWTMAELVANPRVMAKLQDEIARVAGAAADEAAITEADLSKMEYLKAVFKEVLRLHPPSPLLVPHESTTPAVVRGYEIPARTVLFVNVWAIGRDPTAWDAPEEFRPERFVGGGPAADFRGTDYQFIPFGAGRRMCPGINFALPVVELALASLLRHFDWELSTGMCPADVDTSEAPGLTMPPRVPLVLVPRCKTLAQPAN</sequence>
<comment type="cofactor">
    <cofactor evidence="1 8">
        <name>heme</name>
        <dbReference type="ChEBI" id="CHEBI:30413"/>
    </cofactor>
</comment>
<dbReference type="InterPro" id="IPR001128">
    <property type="entry name" value="Cyt_P450"/>
</dbReference>
<name>A0A8T0RFQ7_PANVG</name>
<evidence type="ECO:0000256" key="9">
    <source>
        <dbReference type="RuleBase" id="RU000461"/>
    </source>
</evidence>
<dbReference type="PROSITE" id="PS00086">
    <property type="entry name" value="CYTOCHROME_P450"/>
    <property type="match status" value="1"/>
</dbReference>
<dbReference type="Proteomes" id="UP000823388">
    <property type="component" value="Chromosome 6K"/>
</dbReference>
<keyword evidence="10" id="KW-0812">Transmembrane</keyword>
<protein>
    <recommendedName>
        <fullName evidence="13">Cytochrome P450</fullName>
    </recommendedName>
</protein>
<dbReference type="PANTHER" id="PTHR47955">
    <property type="entry name" value="CYTOCHROME P450 FAMILY 71 PROTEIN"/>
    <property type="match status" value="1"/>
</dbReference>
<dbReference type="GO" id="GO:0020037">
    <property type="term" value="F:heme binding"/>
    <property type="evidence" value="ECO:0007669"/>
    <property type="project" value="InterPro"/>
</dbReference>
<evidence type="ECO:0000313" key="12">
    <source>
        <dbReference type="Proteomes" id="UP000823388"/>
    </source>
</evidence>
<dbReference type="GO" id="GO:0004497">
    <property type="term" value="F:monooxygenase activity"/>
    <property type="evidence" value="ECO:0007669"/>
    <property type="project" value="UniProtKB-KW"/>
</dbReference>
<keyword evidence="10" id="KW-0472">Membrane</keyword>
<feature type="transmembrane region" description="Helical" evidence="10">
    <location>
        <begin position="6"/>
        <end position="23"/>
    </location>
</feature>
<dbReference type="InterPro" id="IPR002401">
    <property type="entry name" value="Cyt_P450_E_grp-I"/>
</dbReference>
<gene>
    <name evidence="11" type="ORF">PVAP13_6KG244712</name>
</gene>
<reference evidence="11" key="1">
    <citation type="submission" date="2020-05" db="EMBL/GenBank/DDBJ databases">
        <title>WGS assembly of Panicum virgatum.</title>
        <authorList>
            <person name="Lovell J.T."/>
            <person name="Jenkins J."/>
            <person name="Shu S."/>
            <person name="Juenger T.E."/>
            <person name="Schmutz J."/>
        </authorList>
    </citation>
    <scope>NUCLEOTIDE SEQUENCE</scope>
    <source>
        <strain evidence="11">AP13</strain>
    </source>
</reference>
<dbReference type="PANTHER" id="PTHR47955:SF15">
    <property type="entry name" value="CYTOCHROME P450 71A2-LIKE"/>
    <property type="match status" value="1"/>
</dbReference>
<dbReference type="GO" id="GO:0016705">
    <property type="term" value="F:oxidoreductase activity, acting on paired donors, with incorporation or reduction of molecular oxygen"/>
    <property type="evidence" value="ECO:0007669"/>
    <property type="project" value="InterPro"/>
</dbReference>
<evidence type="ECO:0000256" key="7">
    <source>
        <dbReference type="ARBA" id="ARBA00023033"/>
    </source>
</evidence>
<keyword evidence="6 8" id="KW-0408">Iron</keyword>
<comment type="caution">
    <text evidence="11">The sequence shown here is derived from an EMBL/GenBank/DDBJ whole genome shotgun (WGS) entry which is preliminary data.</text>
</comment>
<evidence type="ECO:0000313" key="11">
    <source>
        <dbReference type="EMBL" id="KAG2583880.1"/>
    </source>
</evidence>
<dbReference type="Gene3D" id="1.10.630.10">
    <property type="entry name" value="Cytochrome P450"/>
    <property type="match status" value="1"/>
</dbReference>
<dbReference type="PRINTS" id="PR00463">
    <property type="entry name" value="EP450I"/>
</dbReference>
<comment type="similarity">
    <text evidence="2 9">Belongs to the cytochrome P450 family.</text>
</comment>
<keyword evidence="3 8" id="KW-0349">Heme</keyword>
<dbReference type="GO" id="GO:0005506">
    <property type="term" value="F:iron ion binding"/>
    <property type="evidence" value="ECO:0007669"/>
    <property type="project" value="InterPro"/>
</dbReference>
<keyword evidence="12" id="KW-1185">Reference proteome</keyword>
<keyword evidence="7 9" id="KW-0503">Monooxygenase</keyword>
<dbReference type="Pfam" id="PF00067">
    <property type="entry name" value="p450"/>
    <property type="match status" value="1"/>
</dbReference>